<dbReference type="EMBL" id="CP049801">
    <property type="protein sequence ID" value="QIO07191.1"/>
    <property type="molecule type" value="Genomic_DNA"/>
</dbReference>
<dbReference type="Proteomes" id="UP000502297">
    <property type="component" value="Chromosome"/>
</dbReference>
<evidence type="ECO:0000313" key="2">
    <source>
        <dbReference type="Proteomes" id="UP000502297"/>
    </source>
</evidence>
<proteinExistence type="predicted"/>
<sequence length="169" mass="19042">MFRIGLLLSLAAVCLQIAVFLQPLLPKQYQIAPVCETITRALFQPVQVSVNHSNSISAERTHRIKQNQITSDAHVESHQLTVLEHVDHQLSSTAVETSSTHHDHHDANHQCQYCTVLGHLVLPPELSVKEVLVRIQVRLIAFQKAFKHVYFVLQRLFLLPQGRAPPLSA</sequence>
<dbReference type="KEGG" id="asha:G8E00_15255"/>
<protein>
    <submittedName>
        <fullName evidence="1">DUF2946 domain-containing protein</fullName>
    </submittedName>
</protein>
<reference evidence="1 2" key="1">
    <citation type="submission" date="2020-03" db="EMBL/GenBank/DDBJ databases">
        <authorList>
            <person name="Zhu W."/>
        </authorList>
    </citation>
    <scope>NUCLEOTIDE SEQUENCE [LARGE SCALE GENOMIC DNA]</scope>
    <source>
        <strain evidence="1 2">323-1</strain>
    </source>
</reference>
<keyword evidence="2" id="KW-1185">Reference proteome</keyword>
<organism evidence="1 2">
    <name type="scientific">Acinetobacter shaoyimingii</name>
    <dbReference type="NCBI Taxonomy" id="2715164"/>
    <lineage>
        <taxon>Bacteria</taxon>
        <taxon>Pseudomonadati</taxon>
        <taxon>Pseudomonadota</taxon>
        <taxon>Gammaproteobacteria</taxon>
        <taxon>Moraxellales</taxon>
        <taxon>Moraxellaceae</taxon>
        <taxon>Acinetobacter</taxon>
    </lineage>
</organism>
<dbReference type="AlphaFoldDB" id="A0A6G8RZ95"/>
<evidence type="ECO:0000313" key="1">
    <source>
        <dbReference type="EMBL" id="QIO07191.1"/>
    </source>
</evidence>
<accession>A0A6G8RZ95</accession>
<name>A0A6G8RZ95_9GAMM</name>
<gene>
    <name evidence="1" type="ORF">G8E00_15255</name>
</gene>